<sequence>MSAPAATVRFGRLERRGLLLGLSGPQLAAVGAAAAIAVTTEYAAGLPGLLAAALLWGPLLAAGTASVRGRSVMGWIPIVGDWWLRRAIGATRQLHRLRDPRAATGGLLLELPGIRTPLPVTTGSSGAALVSDRTTGTVTAVLAVRGRGVLLADDAGSTTAAWGRVLTGLTQSREIVRVQVLHATAPAGECDVRRWWSDHATGADAPLPARLVADLLADADTSTTRITTVLAVAFRRGGAHDDVQPLLGTFADTVAAGGLKVEGWIGPRRLCELMRRAYDPVALISSGHMVAERQADRAGVWGPMAVAESWAILRTDTAVHASYWISEWPRAEVGIEFLQPLLLAPGAHRTVTLIAEPQPLRVAARDIRRARVDLVSDSAHRARTGRIEDEAARAEADDVATRERDLVAGHGDLRFTGLVTVTAADEAALVEACRATEAAAARAMCELRPLVGQQAAAHTAAALPLARGIL</sequence>
<dbReference type="RefSeq" id="WP_386768710.1">
    <property type="nucleotide sequence ID" value="NZ_JBHSTI010000029.1"/>
</dbReference>
<dbReference type="InterPro" id="IPR049978">
    <property type="entry name" value="SCO6880-like"/>
</dbReference>
<protein>
    <submittedName>
        <fullName evidence="1">SCO6880 family protein</fullName>
    </submittedName>
</protein>
<dbReference type="Proteomes" id="UP001596138">
    <property type="component" value="Unassembled WGS sequence"/>
</dbReference>
<evidence type="ECO:0000313" key="1">
    <source>
        <dbReference type="EMBL" id="MFC6239424.1"/>
    </source>
</evidence>
<dbReference type="NCBIfam" id="NF042935">
    <property type="entry name" value="SCO6880_fam"/>
    <property type="match status" value="1"/>
</dbReference>
<organism evidence="1 2">
    <name type="scientific">Longivirga aurantiaca</name>
    <dbReference type="NCBI Taxonomy" id="1837743"/>
    <lineage>
        <taxon>Bacteria</taxon>
        <taxon>Bacillati</taxon>
        <taxon>Actinomycetota</taxon>
        <taxon>Actinomycetes</taxon>
        <taxon>Sporichthyales</taxon>
        <taxon>Sporichthyaceae</taxon>
        <taxon>Longivirga</taxon>
    </lineage>
</organism>
<accession>A0ABW1T583</accession>
<dbReference type="EMBL" id="JBHSTI010000029">
    <property type="protein sequence ID" value="MFC6239424.1"/>
    <property type="molecule type" value="Genomic_DNA"/>
</dbReference>
<reference evidence="2" key="1">
    <citation type="journal article" date="2019" name="Int. J. Syst. Evol. Microbiol.">
        <title>The Global Catalogue of Microorganisms (GCM) 10K type strain sequencing project: providing services to taxonomists for standard genome sequencing and annotation.</title>
        <authorList>
            <consortium name="The Broad Institute Genomics Platform"/>
            <consortium name="The Broad Institute Genome Sequencing Center for Infectious Disease"/>
            <person name="Wu L."/>
            <person name="Ma J."/>
        </authorList>
    </citation>
    <scope>NUCLEOTIDE SEQUENCE [LARGE SCALE GENOMIC DNA]</scope>
    <source>
        <strain evidence="2">CGMCC 4.7317</strain>
    </source>
</reference>
<proteinExistence type="predicted"/>
<comment type="caution">
    <text evidence="1">The sequence shown here is derived from an EMBL/GenBank/DDBJ whole genome shotgun (WGS) entry which is preliminary data.</text>
</comment>
<keyword evidence="2" id="KW-1185">Reference proteome</keyword>
<gene>
    <name evidence="1" type="ORF">ACFQGU_16235</name>
</gene>
<name>A0ABW1T583_9ACTN</name>
<evidence type="ECO:0000313" key="2">
    <source>
        <dbReference type="Proteomes" id="UP001596138"/>
    </source>
</evidence>